<keyword evidence="10 11" id="KW-0378">Hydrolase</keyword>
<dbReference type="NCBIfam" id="TIGR00729">
    <property type="entry name" value="ribonuclease HII"/>
    <property type="match status" value="1"/>
</dbReference>
<evidence type="ECO:0000313" key="15">
    <source>
        <dbReference type="Proteomes" id="UP000316517"/>
    </source>
</evidence>
<dbReference type="InterPro" id="IPR012337">
    <property type="entry name" value="RNaseH-like_sf"/>
</dbReference>
<evidence type="ECO:0000256" key="6">
    <source>
        <dbReference type="ARBA" id="ARBA00022490"/>
    </source>
</evidence>
<comment type="caution">
    <text evidence="14">The sequence shown here is derived from an EMBL/GenBank/DDBJ whole genome shotgun (WGS) entry which is preliminary data.</text>
</comment>
<feature type="binding site" evidence="11">
    <location>
        <position position="13"/>
    </location>
    <ligand>
        <name>a divalent metal cation</name>
        <dbReference type="ChEBI" id="CHEBI:60240"/>
    </ligand>
</feature>
<dbReference type="GO" id="GO:0043137">
    <property type="term" value="P:DNA replication, removal of RNA primer"/>
    <property type="evidence" value="ECO:0007669"/>
    <property type="project" value="TreeGrafter"/>
</dbReference>
<dbReference type="GO" id="GO:0005737">
    <property type="term" value="C:cytoplasm"/>
    <property type="evidence" value="ECO:0007669"/>
    <property type="project" value="UniProtKB-SubCell"/>
</dbReference>
<feature type="binding site" evidence="11">
    <location>
        <position position="106"/>
    </location>
    <ligand>
        <name>a divalent metal cation</name>
        <dbReference type="ChEBI" id="CHEBI:60240"/>
    </ligand>
</feature>
<evidence type="ECO:0000256" key="9">
    <source>
        <dbReference type="ARBA" id="ARBA00022759"/>
    </source>
</evidence>
<dbReference type="HAMAP" id="MF_00052_A">
    <property type="entry name" value="RNase_HII_A"/>
    <property type="match status" value="1"/>
</dbReference>
<dbReference type="Proteomes" id="UP000316517">
    <property type="component" value="Unassembled WGS sequence"/>
</dbReference>
<feature type="domain" description="RNase H type-2" evidence="13">
    <location>
        <begin position="6"/>
        <end position="213"/>
    </location>
</feature>
<dbReference type="AlphaFoldDB" id="A0A523TDJ9"/>
<comment type="cofactor">
    <cofactor evidence="11">
        <name>Mn(2+)</name>
        <dbReference type="ChEBI" id="CHEBI:29035"/>
    </cofactor>
    <cofactor evidence="11">
        <name>Mg(2+)</name>
        <dbReference type="ChEBI" id="CHEBI:18420"/>
    </cofactor>
    <text evidence="11">Manganese or magnesium. Binds 1 divalent metal ion per monomer in the absence of substrate. May bind a second metal ion after substrate binding.</text>
</comment>
<evidence type="ECO:0000259" key="13">
    <source>
        <dbReference type="PROSITE" id="PS51975"/>
    </source>
</evidence>
<keyword evidence="6" id="KW-0963">Cytoplasm</keyword>
<dbReference type="EMBL" id="SOJT01000136">
    <property type="protein sequence ID" value="TET28404.1"/>
    <property type="molecule type" value="Genomic_DNA"/>
</dbReference>
<comment type="catalytic activity">
    <reaction evidence="1 11 12">
        <text>Endonucleolytic cleavage to 5'-phosphomonoester.</text>
        <dbReference type="EC" id="3.1.26.4"/>
    </reaction>
</comment>
<evidence type="ECO:0000256" key="4">
    <source>
        <dbReference type="ARBA" id="ARBA00004496"/>
    </source>
</evidence>
<dbReference type="CDD" id="cd07180">
    <property type="entry name" value="RNase_HII_archaea_like"/>
    <property type="match status" value="1"/>
</dbReference>
<keyword evidence="7 11" id="KW-0540">Nuclease</keyword>
<evidence type="ECO:0000313" key="14">
    <source>
        <dbReference type="EMBL" id="TET28404.1"/>
    </source>
</evidence>
<comment type="similarity">
    <text evidence="5">Belongs to the RNase HII family. RnhC subfamily.</text>
</comment>
<name>A0A523TDJ9_UNCAE</name>
<feature type="binding site" evidence="11">
    <location>
        <position position="12"/>
    </location>
    <ligand>
        <name>a divalent metal cation</name>
        <dbReference type="ChEBI" id="CHEBI:60240"/>
    </ligand>
</feature>
<keyword evidence="9 11" id="KW-0255">Endonuclease</keyword>
<evidence type="ECO:0000256" key="11">
    <source>
        <dbReference type="PROSITE-ProRule" id="PRU01319"/>
    </source>
</evidence>
<dbReference type="FunFam" id="1.10.10.460:FF:000001">
    <property type="entry name" value="Ribonuclease"/>
    <property type="match status" value="1"/>
</dbReference>
<evidence type="ECO:0000256" key="7">
    <source>
        <dbReference type="ARBA" id="ARBA00022722"/>
    </source>
</evidence>
<protein>
    <recommendedName>
        <fullName evidence="12">Ribonuclease</fullName>
        <ecNumber evidence="12">3.1.26.4</ecNumber>
    </recommendedName>
</protein>
<dbReference type="PROSITE" id="PS51975">
    <property type="entry name" value="RNASE_H_2"/>
    <property type="match status" value="1"/>
</dbReference>
<evidence type="ECO:0000256" key="5">
    <source>
        <dbReference type="ARBA" id="ARBA00008378"/>
    </source>
</evidence>
<proteinExistence type="inferred from homology"/>
<sequence length="222" mass="25215">MEEDSLFILGIDEAGRGPVVGPLVICGVLLSKSKLGELFRRGIKDSKLLSPSRRQTLKGEIESLAEGVEMVIISPSEIDNCNMGDLELKGMAKIINRFLPDQVFVDAPTSRPLSYERKIRSLLFSKLRVELVVENRADKNYPIVGAASILAKVERDRRVRLLEKKYGTLGSGYPSDPRTIGFLRNYFRLYGDFPTVVRRRWRTIQKLKEEKLVRKGGNRDDY</sequence>
<dbReference type="GO" id="GO:0003723">
    <property type="term" value="F:RNA binding"/>
    <property type="evidence" value="ECO:0007669"/>
    <property type="project" value="UniProtKB-UniRule"/>
</dbReference>
<comment type="cofactor">
    <cofactor evidence="2">
        <name>Mg(2+)</name>
        <dbReference type="ChEBI" id="CHEBI:18420"/>
    </cofactor>
</comment>
<evidence type="ECO:0000256" key="8">
    <source>
        <dbReference type="ARBA" id="ARBA00022723"/>
    </source>
</evidence>
<dbReference type="GO" id="GO:0030145">
    <property type="term" value="F:manganese ion binding"/>
    <property type="evidence" value="ECO:0007669"/>
    <property type="project" value="InterPro"/>
</dbReference>
<dbReference type="InterPro" id="IPR004649">
    <property type="entry name" value="RNase_H2_suA"/>
</dbReference>
<accession>A0A523TDJ9</accession>
<dbReference type="PANTHER" id="PTHR10954:SF23">
    <property type="entry name" value="RIBONUCLEASE"/>
    <property type="match status" value="1"/>
</dbReference>
<evidence type="ECO:0000256" key="3">
    <source>
        <dbReference type="ARBA" id="ARBA00004065"/>
    </source>
</evidence>
<dbReference type="InterPro" id="IPR001352">
    <property type="entry name" value="RNase_HII/HIII"/>
</dbReference>
<gene>
    <name evidence="14" type="ORF">E3J68_03055</name>
</gene>
<comment type="subcellular location">
    <subcellularLocation>
        <location evidence="4">Cytoplasm</location>
    </subcellularLocation>
</comment>
<comment type="function">
    <text evidence="3 12">Endonuclease that specifically degrades the RNA of RNA-DNA hybrids.</text>
</comment>
<dbReference type="InterPro" id="IPR024567">
    <property type="entry name" value="RNase_HII/HIII_dom"/>
</dbReference>
<dbReference type="Gene3D" id="3.30.420.10">
    <property type="entry name" value="Ribonuclease H-like superfamily/Ribonuclease H"/>
    <property type="match status" value="1"/>
</dbReference>
<dbReference type="GO" id="GO:0006298">
    <property type="term" value="P:mismatch repair"/>
    <property type="evidence" value="ECO:0007669"/>
    <property type="project" value="TreeGrafter"/>
</dbReference>
<evidence type="ECO:0000256" key="2">
    <source>
        <dbReference type="ARBA" id="ARBA00001946"/>
    </source>
</evidence>
<evidence type="ECO:0000256" key="10">
    <source>
        <dbReference type="ARBA" id="ARBA00022801"/>
    </source>
</evidence>
<dbReference type="SUPFAM" id="SSF53098">
    <property type="entry name" value="Ribonuclease H-like"/>
    <property type="match status" value="1"/>
</dbReference>
<evidence type="ECO:0000256" key="12">
    <source>
        <dbReference type="RuleBase" id="RU003515"/>
    </source>
</evidence>
<dbReference type="GO" id="GO:0004523">
    <property type="term" value="F:RNA-DNA hybrid ribonuclease activity"/>
    <property type="evidence" value="ECO:0007669"/>
    <property type="project" value="UniProtKB-UniRule"/>
</dbReference>
<dbReference type="InterPro" id="IPR020787">
    <property type="entry name" value="RNase_HII_arc"/>
</dbReference>
<dbReference type="InterPro" id="IPR036397">
    <property type="entry name" value="RNaseH_sf"/>
</dbReference>
<dbReference type="Gene3D" id="1.10.10.460">
    <property type="entry name" value="Ribonuclease hii. Domain 2"/>
    <property type="match status" value="1"/>
</dbReference>
<dbReference type="InterPro" id="IPR023160">
    <property type="entry name" value="RNase_HII_hlx-loop-hlx_cap_dom"/>
</dbReference>
<dbReference type="GO" id="GO:0032299">
    <property type="term" value="C:ribonuclease H2 complex"/>
    <property type="evidence" value="ECO:0007669"/>
    <property type="project" value="TreeGrafter"/>
</dbReference>
<evidence type="ECO:0000256" key="1">
    <source>
        <dbReference type="ARBA" id="ARBA00000077"/>
    </source>
</evidence>
<dbReference type="PANTHER" id="PTHR10954">
    <property type="entry name" value="RIBONUCLEASE H2 SUBUNIT A"/>
    <property type="match status" value="1"/>
</dbReference>
<reference evidence="14 15" key="1">
    <citation type="submission" date="2019-03" db="EMBL/GenBank/DDBJ databases">
        <title>Metabolic potential of uncultured bacteria and archaea associated with petroleum seepage in deep-sea sediments.</title>
        <authorList>
            <person name="Dong X."/>
            <person name="Hubert C."/>
        </authorList>
    </citation>
    <scope>NUCLEOTIDE SEQUENCE [LARGE SCALE GENOMIC DNA]</scope>
    <source>
        <strain evidence="14">E44_bin3</strain>
    </source>
</reference>
<dbReference type="EC" id="3.1.26.4" evidence="12"/>
<keyword evidence="8 11" id="KW-0479">Metal-binding</keyword>
<dbReference type="Pfam" id="PF01351">
    <property type="entry name" value="RNase_HII"/>
    <property type="match status" value="1"/>
</dbReference>
<organism evidence="14 15">
    <name type="scientific">Aerophobetes bacterium</name>
    <dbReference type="NCBI Taxonomy" id="2030807"/>
    <lineage>
        <taxon>Bacteria</taxon>
        <taxon>Candidatus Aerophobota</taxon>
    </lineage>
</organism>